<dbReference type="PANTHER" id="PTHR19271:SF16">
    <property type="entry name" value="CYTOCHROME B"/>
    <property type="match status" value="1"/>
</dbReference>
<dbReference type="InterPro" id="IPR005797">
    <property type="entry name" value="Cyt_b/b6_N"/>
</dbReference>
<keyword evidence="1" id="KW-1133">Transmembrane helix</keyword>
<keyword evidence="1" id="KW-0812">Transmembrane</keyword>
<feature type="transmembrane region" description="Helical" evidence="1">
    <location>
        <begin position="257"/>
        <end position="279"/>
    </location>
</feature>
<dbReference type="InterPro" id="IPR036150">
    <property type="entry name" value="Cyt_b/b6_C_sf"/>
</dbReference>
<dbReference type="RefSeq" id="WP_236891605.1">
    <property type="nucleotide sequence ID" value="NZ_AP024488.1"/>
</dbReference>
<keyword evidence="1" id="KW-0472">Membrane</keyword>
<dbReference type="SUPFAM" id="SSF81648">
    <property type="entry name" value="a domain/subunit of cytochrome bc1 complex (Ubiquinol-cytochrome c reductase)"/>
    <property type="match status" value="1"/>
</dbReference>
<protein>
    <recommendedName>
        <fullName evidence="2">Cytochrome b/b6 N-terminal region profile domain-containing protein</fullName>
    </recommendedName>
</protein>
<evidence type="ECO:0000313" key="4">
    <source>
        <dbReference type="Proteomes" id="UP001320148"/>
    </source>
</evidence>
<dbReference type="Proteomes" id="UP001320148">
    <property type="component" value="Chromosome"/>
</dbReference>
<feature type="domain" description="Cytochrome b/b6 N-terminal region profile" evidence="2">
    <location>
        <begin position="11"/>
        <end position="237"/>
    </location>
</feature>
<evidence type="ECO:0000313" key="3">
    <source>
        <dbReference type="EMBL" id="BCS95347.1"/>
    </source>
</evidence>
<dbReference type="EMBL" id="AP024488">
    <property type="protein sequence ID" value="BCS95347.1"/>
    <property type="molecule type" value="Genomic_DNA"/>
</dbReference>
<feature type="transmembrane region" description="Helical" evidence="1">
    <location>
        <begin position="56"/>
        <end position="80"/>
    </location>
</feature>
<dbReference type="SUPFAM" id="SSF81342">
    <property type="entry name" value="Transmembrane di-heme cytochromes"/>
    <property type="match status" value="1"/>
</dbReference>
<dbReference type="PANTHER" id="PTHR19271">
    <property type="entry name" value="CYTOCHROME B"/>
    <property type="match status" value="1"/>
</dbReference>
<keyword evidence="4" id="KW-1185">Reference proteome</keyword>
<reference evidence="3 4" key="1">
    <citation type="submission" date="2021-02" db="EMBL/GenBank/DDBJ databases">
        <title>Complete genome of Desulfoluna sp. strain ASN36.</title>
        <authorList>
            <person name="Takahashi A."/>
            <person name="Kojima H."/>
            <person name="Fukui M."/>
        </authorList>
    </citation>
    <scope>NUCLEOTIDE SEQUENCE [LARGE SCALE GENOMIC DNA]</scope>
    <source>
        <strain evidence="3 4">ASN36</strain>
    </source>
</reference>
<proteinExistence type="predicted"/>
<dbReference type="Gene3D" id="1.20.810.10">
    <property type="entry name" value="Cytochrome Bc1 Complex, Chain C"/>
    <property type="match status" value="1"/>
</dbReference>
<feature type="transmembrane region" description="Helical" evidence="1">
    <location>
        <begin position="312"/>
        <end position="335"/>
    </location>
</feature>
<feature type="transmembrane region" description="Helical" evidence="1">
    <location>
        <begin position="389"/>
        <end position="411"/>
    </location>
</feature>
<dbReference type="PROSITE" id="PS51002">
    <property type="entry name" value="CYTB_NTER"/>
    <property type="match status" value="1"/>
</dbReference>
<dbReference type="Pfam" id="PF00033">
    <property type="entry name" value="Cytochrome_B"/>
    <property type="match status" value="1"/>
</dbReference>
<sequence>MAEHTTILKRVTGSISQRPVLAGTEKKRPWAAYENLILHVHPRKVPLEALRFTRTWGLGGMCVVLFLLLAMSGMLLLFVYEPFPEKAYRSVMTIQNQVMFGQLVRNIHYWSANFLIVIAFLHLLRVYFTGAFHAVRQFNWVIGIILFTGILFSNFTGYLLPWDQLAYWAVTISTGMAEYIPLAGSSIQAMLQGGDETGSATLLMFFTLHATVLPASLLLLMFYHFWRVRKAGGVAIPTASEAGELEKPPMAATLPNLVLREGVVALILIAVIMTVSVIFDAPLGEMANPGLSPNPAKAPWYFMGIQELLLHFHPVFAVFLIPITFFLLVIMVPYLRYDVARSGTWFFSKAGKKAGIAATITAVILVPSAIILNEVIIDFPGWFPTLPPVISDGLFPTGLMVCAIVTFCWVIKKRTASVNNETAQALFTLILVSFVLLTITGVWFRGEGMGLAWPFGH</sequence>
<dbReference type="InterPro" id="IPR016174">
    <property type="entry name" value="Di-haem_cyt_TM"/>
</dbReference>
<feature type="transmembrane region" description="Helical" evidence="1">
    <location>
        <begin position="140"/>
        <end position="160"/>
    </location>
</feature>
<accession>A0ABM7PCG0</accession>
<feature type="transmembrane region" description="Helical" evidence="1">
    <location>
        <begin position="200"/>
        <end position="223"/>
    </location>
</feature>
<feature type="transmembrane region" description="Helical" evidence="1">
    <location>
        <begin position="423"/>
        <end position="444"/>
    </location>
</feature>
<name>A0ABM7PCG0_9BACT</name>
<feature type="transmembrane region" description="Helical" evidence="1">
    <location>
        <begin position="107"/>
        <end position="128"/>
    </location>
</feature>
<organism evidence="3 4">
    <name type="scientific">Desulfoluna limicola</name>
    <dbReference type="NCBI Taxonomy" id="2810562"/>
    <lineage>
        <taxon>Bacteria</taxon>
        <taxon>Pseudomonadati</taxon>
        <taxon>Thermodesulfobacteriota</taxon>
        <taxon>Desulfobacteria</taxon>
        <taxon>Desulfobacterales</taxon>
        <taxon>Desulfolunaceae</taxon>
        <taxon>Desulfoluna</taxon>
    </lineage>
</organism>
<dbReference type="InterPro" id="IPR027387">
    <property type="entry name" value="Cytb/b6-like_sf"/>
</dbReference>
<evidence type="ECO:0000256" key="1">
    <source>
        <dbReference type="SAM" id="Phobius"/>
    </source>
</evidence>
<gene>
    <name evidence="3" type="ORF">DSLASN_09790</name>
</gene>
<feature type="transmembrane region" description="Helical" evidence="1">
    <location>
        <begin position="356"/>
        <end position="377"/>
    </location>
</feature>
<evidence type="ECO:0000259" key="2">
    <source>
        <dbReference type="PROSITE" id="PS51002"/>
    </source>
</evidence>